<dbReference type="InterPro" id="IPR048933">
    <property type="entry name" value="B_lactamase-like_C"/>
</dbReference>
<dbReference type="AlphaFoldDB" id="A0A1G7JR27"/>
<dbReference type="EMBL" id="FNBG01000008">
    <property type="protein sequence ID" value="SDF27254.1"/>
    <property type="molecule type" value="Genomic_DNA"/>
</dbReference>
<evidence type="ECO:0000256" key="3">
    <source>
        <dbReference type="ARBA" id="ARBA00048505"/>
    </source>
</evidence>
<comment type="catalytic activity">
    <reaction evidence="1">
        <text>3',5'-cyclic CMP + H2O = CMP + H(+)</text>
        <dbReference type="Rhea" id="RHEA:72675"/>
        <dbReference type="ChEBI" id="CHEBI:15377"/>
        <dbReference type="ChEBI" id="CHEBI:15378"/>
        <dbReference type="ChEBI" id="CHEBI:58003"/>
        <dbReference type="ChEBI" id="CHEBI:60377"/>
    </reaction>
    <physiologicalReaction direction="left-to-right" evidence="1">
        <dbReference type="Rhea" id="RHEA:72676"/>
    </physiologicalReaction>
</comment>
<feature type="domain" description="Metallo-beta-lactamase" evidence="4">
    <location>
        <begin position="27"/>
        <end position="240"/>
    </location>
</feature>
<protein>
    <submittedName>
        <fullName evidence="5">Glyoxylase, beta-lactamase superfamily II</fullName>
    </submittedName>
</protein>
<dbReference type="CDD" id="cd07725">
    <property type="entry name" value="TTHA1429-like_MBL-fold"/>
    <property type="match status" value="1"/>
</dbReference>
<keyword evidence="6" id="KW-1185">Reference proteome</keyword>
<proteinExistence type="predicted"/>
<dbReference type="Pfam" id="PF21221">
    <property type="entry name" value="B_lactamase-like_C"/>
    <property type="match status" value="1"/>
</dbReference>
<comment type="catalytic activity">
    <reaction evidence="3">
        <text>3',5'-cyclic UMP + H2O = UMP + H(+)</text>
        <dbReference type="Rhea" id="RHEA:70575"/>
        <dbReference type="ChEBI" id="CHEBI:15377"/>
        <dbReference type="ChEBI" id="CHEBI:15378"/>
        <dbReference type="ChEBI" id="CHEBI:57865"/>
        <dbReference type="ChEBI" id="CHEBI:184387"/>
    </reaction>
    <physiologicalReaction direction="left-to-right" evidence="3">
        <dbReference type="Rhea" id="RHEA:70576"/>
    </physiologicalReaction>
</comment>
<dbReference type="PANTHER" id="PTHR23131">
    <property type="entry name" value="ENDORIBONUCLEASE LACTB2"/>
    <property type="match status" value="1"/>
</dbReference>
<dbReference type="STRING" id="670482.SAMN04488542_10876"/>
<dbReference type="PANTHER" id="PTHR23131:SF4">
    <property type="entry name" value="METALLO-BETA-LACTAMASE SUPERFAMILY POTEIN"/>
    <property type="match status" value="1"/>
</dbReference>
<evidence type="ECO:0000313" key="5">
    <source>
        <dbReference type="EMBL" id="SDF27254.1"/>
    </source>
</evidence>
<dbReference type="InterPro" id="IPR050662">
    <property type="entry name" value="Sec-metab_biosynth-thioest"/>
</dbReference>
<evidence type="ECO:0000259" key="4">
    <source>
        <dbReference type="SMART" id="SM00849"/>
    </source>
</evidence>
<dbReference type="SMART" id="SM00849">
    <property type="entry name" value="Lactamase_B"/>
    <property type="match status" value="1"/>
</dbReference>
<dbReference type="RefSeq" id="WP_091228675.1">
    <property type="nucleotide sequence ID" value="NZ_FNBG01000008.1"/>
</dbReference>
<dbReference type="InterPro" id="IPR001279">
    <property type="entry name" value="Metallo-B-lactamas"/>
</dbReference>
<comment type="function">
    <text evidence="2">Counteracts the endogenous Pycsar antiviral defense system. Phosphodiesterase that enables metal-dependent hydrolysis of host cyclic nucleotide Pycsar defense signals such as cCMP and cUMP.</text>
</comment>
<dbReference type="Gene3D" id="1.10.10.10">
    <property type="entry name" value="Winged helix-like DNA-binding domain superfamily/Winged helix DNA-binding domain"/>
    <property type="match status" value="1"/>
</dbReference>
<dbReference type="Proteomes" id="UP000198972">
    <property type="component" value="Unassembled WGS sequence"/>
</dbReference>
<dbReference type="Gene3D" id="3.60.15.10">
    <property type="entry name" value="Ribonuclease Z/Hydroxyacylglutathione hydrolase-like"/>
    <property type="match status" value="1"/>
</dbReference>
<dbReference type="OrthoDB" id="9761531at2"/>
<dbReference type="Pfam" id="PF00753">
    <property type="entry name" value="Lactamase_B"/>
    <property type="match status" value="1"/>
</dbReference>
<evidence type="ECO:0000313" key="6">
    <source>
        <dbReference type="Proteomes" id="UP000198972"/>
    </source>
</evidence>
<reference evidence="5 6" key="1">
    <citation type="submission" date="2016-10" db="EMBL/GenBank/DDBJ databases">
        <authorList>
            <person name="de Groot N.N."/>
        </authorList>
    </citation>
    <scope>NUCLEOTIDE SEQUENCE [LARGE SCALE GENOMIC DNA]</scope>
    <source>
        <strain evidence="5 6">DSM 28129</strain>
    </source>
</reference>
<organism evidence="5 6">
    <name type="scientific">Fontibacillus panacisegetis</name>
    <dbReference type="NCBI Taxonomy" id="670482"/>
    <lineage>
        <taxon>Bacteria</taxon>
        <taxon>Bacillati</taxon>
        <taxon>Bacillota</taxon>
        <taxon>Bacilli</taxon>
        <taxon>Bacillales</taxon>
        <taxon>Paenibacillaceae</taxon>
        <taxon>Fontibacillus</taxon>
    </lineage>
</organism>
<dbReference type="InterPro" id="IPR036866">
    <property type="entry name" value="RibonucZ/Hydroxyglut_hydro"/>
</dbReference>
<accession>A0A1G7JR27</accession>
<sequence length="329" mass="37207">MTTERIQKWDREEIALVRISMAPPLRWVNSYVLRGDEGITIIDPGPHTNVSEGEWREAFAELGISAADISAIVVTHHHPDHYGMAGYMQSLSGAPVFMSERAHEETRRMWGAASTMNEELLNLYSRNGLPEAWCEQLPAHMESFISQVTPVPEVTYLSEESRFRMGGRIWLPIETGGHAPGHLSFYHTEQKIMICGDAVLPQISPNVSFLPGSDPMPLHTFMVSLDKLSAFEVDIAFPGHRNPFIYFGERTRLLIKHHEERLERIVNMLAEQPMTGYEVCAVLFGNELGIHQMRFAMSETLAHVIELIRLGQVQISEGSDRQTDVFKLV</sequence>
<dbReference type="InterPro" id="IPR036388">
    <property type="entry name" value="WH-like_DNA-bd_sf"/>
</dbReference>
<gene>
    <name evidence="5" type="ORF">SAMN04488542_10876</name>
</gene>
<evidence type="ECO:0000256" key="1">
    <source>
        <dbReference type="ARBA" id="ARBA00034221"/>
    </source>
</evidence>
<name>A0A1G7JR27_9BACL</name>
<evidence type="ECO:0000256" key="2">
    <source>
        <dbReference type="ARBA" id="ARBA00034301"/>
    </source>
</evidence>
<dbReference type="SUPFAM" id="SSF56281">
    <property type="entry name" value="Metallo-hydrolase/oxidoreductase"/>
    <property type="match status" value="1"/>
</dbReference>